<dbReference type="GO" id="GO:0000155">
    <property type="term" value="F:phosphorelay sensor kinase activity"/>
    <property type="evidence" value="ECO:0007669"/>
    <property type="project" value="InterPro"/>
</dbReference>
<dbReference type="InterPro" id="IPR000014">
    <property type="entry name" value="PAS"/>
</dbReference>
<dbReference type="InterPro" id="IPR003594">
    <property type="entry name" value="HATPase_dom"/>
</dbReference>
<accession>A0A085WVW0</accession>
<proteinExistence type="predicted"/>
<dbReference type="InterPro" id="IPR003661">
    <property type="entry name" value="HisK_dim/P_dom"/>
</dbReference>
<evidence type="ECO:0000313" key="9">
    <source>
        <dbReference type="Proteomes" id="UP000028725"/>
    </source>
</evidence>
<dbReference type="EMBL" id="JMCB01000001">
    <property type="protein sequence ID" value="KFE71823.1"/>
    <property type="molecule type" value="Genomic_DNA"/>
</dbReference>
<sequence length="850" mass="94738">MSWEAEAETLRCRFVKGHAEALGFPLARWWDDSHFLWETLFAQDQERFLASCQAATRGHPSVGRYLVRGARAAPRLFQLSLDAVRKRGTVWLLGQMVGITQGDGAAPGFSLAPEEPGALGRLITRLDPQLRHSDMSPSCEQLLGIPPAVFLGKTNEELGMPPQLVRLWNEGFRRAFRRGEQQELEFRFLIMGEGREPQPARMHSRLIPEFDQEGQVRSVLAVVHAFSAARFGRRASRVTRGKPASPQGLEPLSSRTRTPRAHTLTAEERLAWVTRVGQTLAKGLDTRELFRRIEQLALPWLGDRGGVALLQGQGLERMALFPDSPGGEQGPWARLFPILTRALHTGRAQLLSGSPELVLQAVSLDEEHLGQLRGAGLTDFLVVPLRWDGDVLGCLWFASTDPTGPLGAEDLALAEVLAVLASPALDAARLHWIEREIRQREGVLEHRTEALHRVAVSLGMALLPAQIADAVMNEVKDTLFARAAAVYRVDASGTAAELLHASGYDSQVRRRYARIPLTMNAPITCALKQQTAIWVESGRVMRERYPELVSRVPEIIDGAWMALPLWVEGRVIGGLVLSFGTARTFSPEERAFALALAQLCAQALERARLYQEAQEAIALRDQFVLVAGHELKTPLTALLLSLANLQRRGLEEPPEALRRRIAQCQSQANQLKRLMNELLDVRRLTRDMLRLNKEEFELTAFVEDAVQRMMPELERAGCAVSLTWDGPLVGWWDRLRLEQVLTNLLTNASKYGPGQPIQIAIFSTPEHVMIRVRDHGIGIAPEDHERIFERFARAVSEKNYGGLGLGLWITRELLGLMGGRIEVRSEPSEGATFTVYLPRSGLKPSREARR</sequence>
<dbReference type="InterPro" id="IPR029016">
    <property type="entry name" value="GAF-like_dom_sf"/>
</dbReference>
<feature type="domain" description="Histidine kinase" evidence="7">
    <location>
        <begin position="626"/>
        <end position="841"/>
    </location>
</feature>
<dbReference type="SUPFAM" id="SSF55781">
    <property type="entry name" value="GAF domain-like"/>
    <property type="match status" value="2"/>
</dbReference>
<comment type="catalytic activity">
    <reaction evidence="1">
        <text>ATP + protein L-histidine = ADP + protein N-phospho-L-histidine.</text>
        <dbReference type="EC" id="2.7.13.3"/>
    </reaction>
</comment>
<dbReference type="Gene3D" id="1.10.287.130">
    <property type="match status" value="1"/>
</dbReference>
<dbReference type="InterPro" id="IPR035965">
    <property type="entry name" value="PAS-like_dom_sf"/>
</dbReference>
<keyword evidence="5 8" id="KW-0418">Kinase</keyword>
<dbReference type="InterPro" id="IPR003018">
    <property type="entry name" value="GAF"/>
</dbReference>
<dbReference type="SMART" id="SM00387">
    <property type="entry name" value="HATPase_c"/>
    <property type="match status" value="1"/>
</dbReference>
<evidence type="ECO:0000256" key="5">
    <source>
        <dbReference type="ARBA" id="ARBA00022777"/>
    </source>
</evidence>
<evidence type="ECO:0000256" key="4">
    <source>
        <dbReference type="ARBA" id="ARBA00022679"/>
    </source>
</evidence>
<keyword evidence="9" id="KW-1185">Reference proteome</keyword>
<evidence type="ECO:0000313" key="8">
    <source>
        <dbReference type="EMBL" id="KFE71823.1"/>
    </source>
</evidence>
<dbReference type="SMART" id="SM00065">
    <property type="entry name" value="GAF"/>
    <property type="match status" value="2"/>
</dbReference>
<dbReference type="Pfam" id="PF01590">
    <property type="entry name" value="GAF"/>
    <property type="match status" value="2"/>
</dbReference>
<dbReference type="AlphaFoldDB" id="A0A085WVW0"/>
<dbReference type="SUPFAM" id="SSF55785">
    <property type="entry name" value="PYP-like sensor domain (PAS domain)"/>
    <property type="match status" value="1"/>
</dbReference>
<dbReference type="PRINTS" id="PR00344">
    <property type="entry name" value="BCTRLSENSOR"/>
</dbReference>
<keyword evidence="4" id="KW-0808">Transferase</keyword>
<comment type="caution">
    <text evidence="8">The sequence shown here is derived from an EMBL/GenBank/DDBJ whole genome shotgun (WGS) entry which is preliminary data.</text>
</comment>
<gene>
    <name evidence="8" type="ORF">DB31_0084</name>
</gene>
<organism evidence="8 9">
    <name type="scientific">Hyalangium minutum</name>
    <dbReference type="NCBI Taxonomy" id="394096"/>
    <lineage>
        <taxon>Bacteria</taxon>
        <taxon>Pseudomonadati</taxon>
        <taxon>Myxococcota</taxon>
        <taxon>Myxococcia</taxon>
        <taxon>Myxococcales</taxon>
        <taxon>Cystobacterineae</taxon>
        <taxon>Archangiaceae</taxon>
        <taxon>Hyalangium</taxon>
    </lineage>
</organism>
<evidence type="ECO:0000256" key="2">
    <source>
        <dbReference type="ARBA" id="ARBA00012438"/>
    </source>
</evidence>
<name>A0A085WVW0_9BACT</name>
<dbReference type="InterPro" id="IPR036097">
    <property type="entry name" value="HisK_dim/P_sf"/>
</dbReference>
<reference evidence="8 9" key="1">
    <citation type="submission" date="2014-04" db="EMBL/GenBank/DDBJ databases">
        <title>Genome assembly of Hyalangium minutum DSM 14724.</title>
        <authorList>
            <person name="Sharma G."/>
            <person name="Subramanian S."/>
        </authorList>
    </citation>
    <scope>NUCLEOTIDE SEQUENCE [LARGE SCALE GENOMIC DNA]</scope>
    <source>
        <strain evidence="8 9">DSM 14724</strain>
    </source>
</reference>
<evidence type="ECO:0000256" key="1">
    <source>
        <dbReference type="ARBA" id="ARBA00000085"/>
    </source>
</evidence>
<dbReference type="EC" id="2.7.13.3" evidence="2"/>
<dbReference type="PANTHER" id="PTHR43547:SF2">
    <property type="entry name" value="HYBRID SIGNAL TRANSDUCTION HISTIDINE KINASE C"/>
    <property type="match status" value="1"/>
</dbReference>
<dbReference type="SUPFAM" id="SSF55874">
    <property type="entry name" value="ATPase domain of HSP90 chaperone/DNA topoisomerase II/histidine kinase"/>
    <property type="match status" value="1"/>
</dbReference>
<dbReference type="PROSITE" id="PS50109">
    <property type="entry name" value="HIS_KIN"/>
    <property type="match status" value="1"/>
</dbReference>
<dbReference type="Pfam" id="PF02518">
    <property type="entry name" value="HATPase_c"/>
    <property type="match status" value="1"/>
</dbReference>
<dbReference type="Pfam" id="PF00512">
    <property type="entry name" value="HisKA"/>
    <property type="match status" value="1"/>
</dbReference>
<dbReference type="Gene3D" id="3.30.565.10">
    <property type="entry name" value="Histidine kinase-like ATPase, C-terminal domain"/>
    <property type="match status" value="1"/>
</dbReference>
<evidence type="ECO:0000256" key="6">
    <source>
        <dbReference type="SAM" id="MobiDB-lite"/>
    </source>
</evidence>
<dbReference type="InterPro" id="IPR036890">
    <property type="entry name" value="HATPase_C_sf"/>
</dbReference>
<protein>
    <recommendedName>
        <fullName evidence="2">histidine kinase</fullName>
        <ecNumber evidence="2">2.7.13.3</ecNumber>
    </recommendedName>
</protein>
<dbReference type="FunFam" id="3.30.565.10:FF:000006">
    <property type="entry name" value="Sensor histidine kinase WalK"/>
    <property type="match status" value="1"/>
</dbReference>
<evidence type="ECO:0000256" key="3">
    <source>
        <dbReference type="ARBA" id="ARBA00022553"/>
    </source>
</evidence>
<dbReference type="SMART" id="SM00388">
    <property type="entry name" value="HisKA"/>
    <property type="match status" value="1"/>
</dbReference>
<feature type="region of interest" description="Disordered" evidence="6">
    <location>
        <begin position="237"/>
        <end position="261"/>
    </location>
</feature>
<dbReference type="Gene3D" id="3.30.450.20">
    <property type="entry name" value="PAS domain"/>
    <property type="match status" value="1"/>
</dbReference>
<dbReference type="CDD" id="cd00082">
    <property type="entry name" value="HisKA"/>
    <property type="match status" value="1"/>
</dbReference>
<keyword evidence="3" id="KW-0597">Phosphoprotein</keyword>
<dbReference type="CDD" id="cd00130">
    <property type="entry name" value="PAS"/>
    <property type="match status" value="1"/>
</dbReference>
<evidence type="ECO:0000259" key="7">
    <source>
        <dbReference type="PROSITE" id="PS50109"/>
    </source>
</evidence>
<dbReference type="SUPFAM" id="SSF47384">
    <property type="entry name" value="Homodimeric domain of signal transducing histidine kinase"/>
    <property type="match status" value="1"/>
</dbReference>
<dbReference type="InterPro" id="IPR005467">
    <property type="entry name" value="His_kinase_dom"/>
</dbReference>
<dbReference type="PANTHER" id="PTHR43547">
    <property type="entry name" value="TWO-COMPONENT HISTIDINE KINASE"/>
    <property type="match status" value="1"/>
</dbReference>
<dbReference type="InterPro" id="IPR004358">
    <property type="entry name" value="Sig_transdc_His_kin-like_C"/>
</dbReference>
<dbReference type="Gene3D" id="3.30.450.40">
    <property type="match status" value="2"/>
</dbReference>
<dbReference type="Proteomes" id="UP000028725">
    <property type="component" value="Unassembled WGS sequence"/>
</dbReference>
<dbReference type="CDD" id="cd00075">
    <property type="entry name" value="HATPase"/>
    <property type="match status" value="1"/>
</dbReference>
<dbReference type="STRING" id="394096.DB31_0084"/>